<dbReference type="Proteomes" id="UP000887568">
    <property type="component" value="Unplaced"/>
</dbReference>
<evidence type="ECO:0000313" key="12">
    <source>
        <dbReference type="EnsemblMetazoa" id="XP_038065872.1"/>
    </source>
</evidence>
<evidence type="ECO:0000256" key="9">
    <source>
        <dbReference type="ARBA" id="ARBA00023273"/>
    </source>
</evidence>
<evidence type="ECO:0000256" key="2">
    <source>
        <dbReference type="ARBA" id="ARBA00004138"/>
    </source>
</evidence>
<dbReference type="RefSeq" id="XP_038065872.1">
    <property type="nucleotide sequence ID" value="XM_038209944.1"/>
</dbReference>
<name>A0A914AQ44_PATMI</name>
<evidence type="ECO:0000313" key="13">
    <source>
        <dbReference type="Proteomes" id="UP000887568"/>
    </source>
</evidence>
<protein>
    <recommendedName>
        <fullName evidence="5">Transmembrane protein 218</fullName>
    </recommendedName>
</protein>
<sequence length="114" mass="12725">MALVFGIGAGLFTLGIIWGFSLLMCIILSRAAGGAKYGGFALIVLAGVITVILIIYPKEGLVPEPDIRITDRMFWPRVIILTLISIFALLCFVFMFIFHWTEPIYAKPIKSKRF</sequence>
<dbReference type="GO" id="GO:0016020">
    <property type="term" value="C:membrane"/>
    <property type="evidence" value="ECO:0007669"/>
    <property type="project" value="UniProtKB-SubCell"/>
</dbReference>
<accession>A0A914AQ44</accession>
<organism evidence="12 13">
    <name type="scientific">Patiria miniata</name>
    <name type="common">Bat star</name>
    <name type="synonym">Asterina miniata</name>
    <dbReference type="NCBI Taxonomy" id="46514"/>
    <lineage>
        <taxon>Eukaryota</taxon>
        <taxon>Metazoa</taxon>
        <taxon>Echinodermata</taxon>
        <taxon>Eleutherozoa</taxon>
        <taxon>Asterozoa</taxon>
        <taxon>Asteroidea</taxon>
        <taxon>Valvatacea</taxon>
        <taxon>Valvatida</taxon>
        <taxon>Asterinidae</taxon>
        <taxon>Patiria</taxon>
    </lineage>
</organism>
<dbReference type="EnsemblMetazoa" id="XM_038209944.1">
    <property type="protein sequence ID" value="XP_038065872.1"/>
    <property type="gene ID" value="LOC119735967"/>
</dbReference>
<dbReference type="PANTHER" id="PTHR31622:SF1">
    <property type="entry name" value="TRANSMEMBRANE PROTEIN 218"/>
    <property type="match status" value="1"/>
</dbReference>
<dbReference type="GO" id="GO:0005929">
    <property type="term" value="C:cilium"/>
    <property type="evidence" value="ECO:0007669"/>
    <property type="project" value="UniProtKB-SubCell"/>
</dbReference>
<dbReference type="EnsemblMetazoa" id="XM_038209943.1">
    <property type="protein sequence ID" value="XP_038065871.1"/>
    <property type="gene ID" value="LOC119735967"/>
</dbReference>
<dbReference type="Pfam" id="PF25810">
    <property type="entry name" value="TMEM218_N"/>
    <property type="match status" value="1"/>
</dbReference>
<evidence type="ECO:0000256" key="10">
    <source>
        <dbReference type="SAM" id="Phobius"/>
    </source>
</evidence>
<reference evidence="12" key="1">
    <citation type="submission" date="2022-11" db="UniProtKB">
        <authorList>
            <consortium name="EnsemblMetazoa"/>
        </authorList>
    </citation>
    <scope>IDENTIFICATION</scope>
</reference>
<dbReference type="GeneID" id="119735967"/>
<evidence type="ECO:0000256" key="6">
    <source>
        <dbReference type="ARBA" id="ARBA00022692"/>
    </source>
</evidence>
<keyword evidence="6 10" id="KW-0812">Transmembrane</keyword>
<evidence type="ECO:0000256" key="4">
    <source>
        <dbReference type="ARBA" id="ARBA00010775"/>
    </source>
</evidence>
<dbReference type="RefSeq" id="XP_038065871.1">
    <property type="nucleotide sequence ID" value="XM_038209943.1"/>
</dbReference>
<keyword evidence="13" id="KW-1185">Reference proteome</keyword>
<keyword evidence="8 10" id="KW-0472">Membrane</keyword>
<feature type="transmembrane region" description="Helical" evidence="10">
    <location>
        <begin position="78"/>
        <end position="100"/>
    </location>
</feature>
<dbReference type="PANTHER" id="PTHR31622">
    <property type="entry name" value="TRANSMEMBRANE PROTEIN 218"/>
    <property type="match status" value="1"/>
</dbReference>
<evidence type="ECO:0000256" key="7">
    <source>
        <dbReference type="ARBA" id="ARBA00022989"/>
    </source>
</evidence>
<evidence type="ECO:0000256" key="1">
    <source>
        <dbReference type="ARBA" id="ARBA00003173"/>
    </source>
</evidence>
<evidence type="ECO:0000259" key="11">
    <source>
        <dbReference type="Pfam" id="PF25810"/>
    </source>
</evidence>
<feature type="transmembrane region" description="Helical" evidence="10">
    <location>
        <begin position="40"/>
        <end position="58"/>
    </location>
</feature>
<dbReference type="InterPro" id="IPR026771">
    <property type="entry name" value="Tmem218"/>
</dbReference>
<comment type="similarity">
    <text evidence="4">Belongs to the TMEM218 family.</text>
</comment>
<evidence type="ECO:0000256" key="5">
    <source>
        <dbReference type="ARBA" id="ARBA00015054"/>
    </source>
</evidence>
<feature type="transmembrane region" description="Helical" evidence="10">
    <location>
        <begin position="6"/>
        <end position="28"/>
    </location>
</feature>
<evidence type="ECO:0000256" key="3">
    <source>
        <dbReference type="ARBA" id="ARBA00004141"/>
    </source>
</evidence>
<keyword evidence="7 10" id="KW-1133">Transmembrane helix</keyword>
<keyword evidence="9" id="KW-0966">Cell projection</keyword>
<dbReference type="AlphaFoldDB" id="A0A914AQ44"/>
<comment type="subcellular location">
    <subcellularLocation>
        <location evidence="2">Cell projection</location>
        <location evidence="2">Cilium</location>
    </subcellularLocation>
    <subcellularLocation>
        <location evidence="3">Membrane</location>
        <topology evidence="3">Multi-pass membrane protein</topology>
    </subcellularLocation>
</comment>
<dbReference type="InterPro" id="IPR057973">
    <property type="entry name" value="TMEM218_N"/>
</dbReference>
<dbReference type="OMA" id="PATEMKI"/>
<proteinExistence type="inferred from homology"/>
<comment type="function">
    <text evidence="1">May be involved in ciliary biogenesis or function.</text>
</comment>
<evidence type="ECO:0000256" key="8">
    <source>
        <dbReference type="ARBA" id="ARBA00023136"/>
    </source>
</evidence>
<dbReference type="OrthoDB" id="5978182at2759"/>
<feature type="domain" description="Transmembrane protein 218 N-terminal" evidence="11">
    <location>
        <begin position="3"/>
        <end position="58"/>
    </location>
</feature>